<dbReference type="Gene3D" id="2.60.120.200">
    <property type="match status" value="1"/>
</dbReference>
<comment type="caution">
    <text evidence="3">The sequence shown here is derived from an EMBL/GenBank/DDBJ whole genome shotgun (WGS) entry which is preliminary data.</text>
</comment>
<dbReference type="PROSITE" id="PS51762">
    <property type="entry name" value="GH16_2"/>
    <property type="match status" value="1"/>
</dbReference>
<gene>
    <name evidence="3" type="ORF">IMSHALPRED_002169</name>
</gene>
<sequence length="371" mass="40246">MFPVPSSLLTLCITFLSFRSIQADCECGYTVNSALYTELIETDFLHLANITTDTDWQPQNYTVTPALARGPYGKNASVSDVVANPLKSQYDWAGDGANGGDAGLQLFVRGGVPQDGLIPMAEVATARVDMLYGSFRAGMKVTGTPGTCGAFFWYFNDTQEIDMEFLSAEFNATSQPVNLVLQSPDSEEAGFNAANTGTFQVHQLNFTPSEGFHEYRFDWSPNAVEFYADGVLLDTMTSAIPTAPGHITLSHWSNGDPTWSAGPPTEDAILTVQYLKGYFNSSDPARQQDWSKRCISPSAVNATCPVPEVTQAPNGNASAHTFFFSMQANETVNQTVFGSKQKSQGIALELSRTGIAVLMLTLSSVVWILLQ</sequence>
<reference evidence="3" key="1">
    <citation type="submission" date="2021-03" db="EMBL/GenBank/DDBJ databases">
        <authorList>
            <person name="Tagirdzhanova G."/>
        </authorList>
    </citation>
    <scope>NUCLEOTIDE SEQUENCE</scope>
</reference>
<feature type="signal peptide" evidence="1">
    <location>
        <begin position="1"/>
        <end position="23"/>
    </location>
</feature>
<dbReference type="GO" id="GO:0004553">
    <property type="term" value="F:hydrolase activity, hydrolyzing O-glycosyl compounds"/>
    <property type="evidence" value="ECO:0007669"/>
    <property type="project" value="InterPro"/>
</dbReference>
<evidence type="ECO:0000256" key="1">
    <source>
        <dbReference type="SAM" id="SignalP"/>
    </source>
</evidence>
<accession>A0A8H3J4Z4</accession>
<feature type="domain" description="GH16" evidence="2">
    <location>
        <begin position="45"/>
        <end position="283"/>
    </location>
</feature>
<protein>
    <recommendedName>
        <fullName evidence="2">GH16 domain-containing protein</fullName>
    </recommendedName>
</protein>
<dbReference type="AlphaFoldDB" id="A0A8H3J4Z4"/>
<evidence type="ECO:0000259" key="2">
    <source>
        <dbReference type="PROSITE" id="PS51762"/>
    </source>
</evidence>
<feature type="chain" id="PRO_5034076175" description="GH16 domain-containing protein" evidence="1">
    <location>
        <begin position="24"/>
        <end position="371"/>
    </location>
</feature>
<dbReference type="OrthoDB" id="25131at2759"/>
<proteinExistence type="predicted"/>
<dbReference type="PANTHER" id="PTHR38121:SF5">
    <property type="entry name" value="GH16 DOMAIN-CONTAINING PROTEIN"/>
    <property type="match status" value="1"/>
</dbReference>
<keyword evidence="4" id="KW-1185">Reference proteome</keyword>
<dbReference type="InterPro" id="IPR013320">
    <property type="entry name" value="ConA-like_dom_sf"/>
</dbReference>
<evidence type="ECO:0000313" key="4">
    <source>
        <dbReference type="Proteomes" id="UP000664534"/>
    </source>
</evidence>
<dbReference type="Pfam" id="PF00722">
    <property type="entry name" value="Glyco_hydro_16"/>
    <property type="match status" value="1"/>
</dbReference>
<keyword evidence="1" id="KW-0732">Signal</keyword>
<dbReference type="EMBL" id="CAJPDT010000136">
    <property type="protein sequence ID" value="CAF9940782.1"/>
    <property type="molecule type" value="Genomic_DNA"/>
</dbReference>
<dbReference type="PANTHER" id="PTHR38121">
    <property type="entry name" value="GH16 DOMAIN-CONTAINING PROTEIN"/>
    <property type="match status" value="1"/>
</dbReference>
<dbReference type="Proteomes" id="UP000664534">
    <property type="component" value="Unassembled WGS sequence"/>
</dbReference>
<name>A0A8H3J4Z4_9LECA</name>
<organism evidence="3 4">
    <name type="scientific">Imshaugia aleurites</name>
    <dbReference type="NCBI Taxonomy" id="172621"/>
    <lineage>
        <taxon>Eukaryota</taxon>
        <taxon>Fungi</taxon>
        <taxon>Dikarya</taxon>
        <taxon>Ascomycota</taxon>
        <taxon>Pezizomycotina</taxon>
        <taxon>Lecanoromycetes</taxon>
        <taxon>OSLEUM clade</taxon>
        <taxon>Lecanoromycetidae</taxon>
        <taxon>Lecanorales</taxon>
        <taxon>Lecanorineae</taxon>
        <taxon>Parmeliaceae</taxon>
        <taxon>Imshaugia</taxon>
    </lineage>
</organism>
<dbReference type="SUPFAM" id="SSF49899">
    <property type="entry name" value="Concanavalin A-like lectins/glucanases"/>
    <property type="match status" value="1"/>
</dbReference>
<dbReference type="CDD" id="cd00413">
    <property type="entry name" value="Glyco_hydrolase_16"/>
    <property type="match status" value="1"/>
</dbReference>
<evidence type="ECO:0000313" key="3">
    <source>
        <dbReference type="EMBL" id="CAF9940782.1"/>
    </source>
</evidence>
<dbReference type="InterPro" id="IPR000757">
    <property type="entry name" value="Beta-glucanase-like"/>
</dbReference>
<dbReference type="GO" id="GO:0005975">
    <property type="term" value="P:carbohydrate metabolic process"/>
    <property type="evidence" value="ECO:0007669"/>
    <property type="project" value="InterPro"/>
</dbReference>